<dbReference type="Gene3D" id="3.40.50.300">
    <property type="entry name" value="P-loop containing nucleotide triphosphate hydrolases"/>
    <property type="match status" value="1"/>
</dbReference>
<dbReference type="SUPFAM" id="SSF52540">
    <property type="entry name" value="P-loop containing nucleoside triphosphate hydrolases"/>
    <property type="match status" value="1"/>
</dbReference>
<dbReference type="InterPro" id="IPR027417">
    <property type="entry name" value="P-loop_NTPase"/>
</dbReference>
<dbReference type="PANTHER" id="PTHR12169">
    <property type="entry name" value="ATPASE N2B"/>
    <property type="match status" value="1"/>
</dbReference>
<gene>
    <name evidence="3" type="ordered locus">midi_01202</name>
</gene>
<dbReference type="Proteomes" id="UP000006639">
    <property type="component" value="Chromosome"/>
</dbReference>
<evidence type="ECO:0000256" key="2">
    <source>
        <dbReference type="ARBA" id="ARBA00022840"/>
    </source>
</evidence>
<dbReference type="Pfam" id="PF03969">
    <property type="entry name" value="AFG1_ATPase"/>
    <property type="match status" value="1"/>
</dbReference>
<dbReference type="STRING" id="696127.midi_01202"/>
<proteinExistence type="predicted"/>
<dbReference type="KEGG" id="mmn:midi_01202"/>
<dbReference type="PANTHER" id="PTHR12169:SF6">
    <property type="entry name" value="AFG1-LIKE ATPASE"/>
    <property type="match status" value="1"/>
</dbReference>
<evidence type="ECO:0000313" key="3">
    <source>
        <dbReference type="EMBL" id="AEI89478.1"/>
    </source>
</evidence>
<protein>
    <submittedName>
        <fullName evidence="3">AFG1-like ATPase</fullName>
    </submittedName>
</protein>
<keyword evidence="4" id="KW-1185">Reference proteome</keyword>
<organism evidence="3 4">
    <name type="scientific">Midichloria mitochondrii (strain IricVA)</name>
    <dbReference type="NCBI Taxonomy" id="696127"/>
    <lineage>
        <taxon>Bacteria</taxon>
        <taxon>Pseudomonadati</taxon>
        <taxon>Pseudomonadota</taxon>
        <taxon>Alphaproteobacteria</taxon>
        <taxon>Rickettsiales</taxon>
        <taxon>Candidatus Midichloriaceae</taxon>
        <taxon>Candidatus Midichloria</taxon>
    </lineage>
</organism>
<dbReference type="GO" id="GO:0016887">
    <property type="term" value="F:ATP hydrolysis activity"/>
    <property type="evidence" value="ECO:0007669"/>
    <property type="project" value="InterPro"/>
</dbReference>
<dbReference type="GO" id="GO:0005524">
    <property type="term" value="F:ATP binding"/>
    <property type="evidence" value="ECO:0007669"/>
    <property type="project" value="UniProtKB-KW"/>
</dbReference>
<keyword evidence="1" id="KW-0547">Nucleotide-binding</keyword>
<dbReference type="InterPro" id="IPR005654">
    <property type="entry name" value="ATPase_AFG1-like"/>
</dbReference>
<name>F7XUB9_MIDMI</name>
<keyword evidence="2" id="KW-0067">ATP-binding</keyword>
<sequence length="357" mass="41750">MGLIDDPSQLELVRLLQSYQRKLLSSRSCTFTERIKEFFNKNQSCPITKMGVYIWGDVGRGKSMIMDFFFNHTHNISKKRSHFHQFMVEFHKSMIKWHSKNNVSRSNAIPDVVENIAKSVKVICLDELQVNNIADAMVLQRLFNGLFKKGIFLFITSNFRPEDLFKDGLQRENFLPCIQLINSRLDVFNLNNHIDYRLEKISNIEKLYYWPLDEELPYYIYLVLSTLLGEHDFSPRTIKVDDNNYLTVLKSYGKTAMFSFLELCEIPLGILEYLAVCKNFRTIIITGIPQMKNENHNEALRFITLIDCIYEHKNKLICTAEAAIDDLYVGTKHKTEFKRTISRLHEMQSANYLKGIA</sequence>
<accession>F7XUB9</accession>
<dbReference type="HOGENOM" id="CLU_008681_0_3_5"/>
<dbReference type="NCBIfam" id="NF040713">
    <property type="entry name" value="ZapE"/>
    <property type="match status" value="1"/>
</dbReference>
<dbReference type="GO" id="GO:0005737">
    <property type="term" value="C:cytoplasm"/>
    <property type="evidence" value="ECO:0007669"/>
    <property type="project" value="TreeGrafter"/>
</dbReference>
<evidence type="ECO:0000256" key="1">
    <source>
        <dbReference type="ARBA" id="ARBA00022741"/>
    </source>
</evidence>
<evidence type="ECO:0000313" key="4">
    <source>
        <dbReference type="Proteomes" id="UP000006639"/>
    </source>
</evidence>
<dbReference type="AlphaFoldDB" id="F7XUB9"/>
<reference evidence="3 4" key="1">
    <citation type="journal article" date="2011" name="Mol. Biol. Evol.">
        <title>Phylogenomic evidence for the presence of a flagellum and cbb3 oxidase in the free-living mitochondrial ancestor.</title>
        <authorList>
            <person name="Sassera D."/>
            <person name="Lo N."/>
            <person name="Epis S."/>
            <person name="D'Auria G."/>
            <person name="Montagna M."/>
            <person name="Comandatore F."/>
            <person name="Horner D."/>
            <person name="Pereto J."/>
            <person name="Luciano A.M."/>
            <person name="Franciosi F."/>
            <person name="Ferri E."/>
            <person name="Crotti E."/>
            <person name="Bazzocchi C."/>
            <person name="Daffonchio D."/>
            <person name="Sacchi L."/>
            <person name="Moya A."/>
            <person name="Latorre A."/>
            <person name="Bandi C."/>
        </authorList>
    </citation>
    <scope>NUCLEOTIDE SEQUENCE [LARGE SCALE GENOMIC DNA]</scope>
    <source>
        <strain evidence="3 4">IricVA</strain>
    </source>
</reference>
<dbReference type="EMBL" id="CP002130">
    <property type="protein sequence ID" value="AEI89478.1"/>
    <property type="molecule type" value="Genomic_DNA"/>
</dbReference>